<evidence type="ECO:0000313" key="1">
    <source>
        <dbReference type="EMBL" id="MBB5707319.1"/>
    </source>
</evidence>
<dbReference type="Proteomes" id="UP000537161">
    <property type="component" value="Unassembled WGS sequence"/>
</dbReference>
<organism evidence="1 2">
    <name type="scientific">Sphingopyxis panaciterrulae</name>
    <dbReference type="NCBI Taxonomy" id="462372"/>
    <lineage>
        <taxon>Bacteria</taxon>
        <taxon>Pseudomonadati</taxon>
        <taxon>Pseudomonadota</taxon>
        <taxon>Alphaproteobacteria</taxon>
        <taxon>Sphingomonadales</taxon>
        <taxon>Sphingomonadaceae</taxon>
        <taxon>Sphingopyxis</taxon>
    </lineage>
</organism>
<accession>A0A7W9B6S4</accession>
<dbReference type="RefSeq" id="WP_184099087.1">
    <property type="nucleotide sequence ID" value="NZ_JACIJH010000009.1"/>
</dbReference>
<name>A0A7W9B6S4_9SPHN</name>
<comment type="caution">
    <text evidence="1">The sequence shown here is derived from an EMBL/GenBank/DDBJ whole genome shotgun (WGS) entry which is preliminary data.</text>
</comment>
<keyword evidence="2" id="KW-1185">Reference proteome</keyword>
<dbReference type="EMBL" id="JACIJH010000009">
    <property type="protein sequence ID" value="MBB5707319.1"/>
    <property type="molecule type" value="Genomic_DNA"/>
</dbReference>
<dbReference type="AlphaFoldDB" id="A0A7W9B6S4"/>
<protein>
    <submittedName>
        <fullName evidence="1">Uncharacterized protein</fullName>
    </submittedName>
</protein>
<gene>
    <name evidence="1" type="ORF">FHR21_002685</name>
</gene>
<evidence type="ECO:0000313" key="2">
    <source>
        <dbReference type="Proteomes" id="UP000537161"/>
    </source>
</evidence>
<sequence length="178" mass="19733">MQTQPLEPGRLYLSLFHGRKSIDEQLDDWGFDGPTIGPLEYVQVTYMGSFRFSCGPAVMDYFFPEAMADWRRHGFSNANGPLCDWQFDIAEDLIHYRDAYYGDWSVFLAGPEPDHGANADVRLASASSITAPSANGDHGPVERGDPMSLRHLRALAANALPFRLPPIVPISCGAMRVD</sequence>
<reference evidence="1 2" key="1">
    <citation type="submission" date="2020-08" db="EMBL/GenBank/DDBJ databases">
        <title>Genomic Encyclopedia of Type Strains, Phase IV (KMG-IV): sequencing the most valuable type-strain genomes for metagenomic binning, comparative biology and taxonomic classification.</title>
        <authorList>
            <person name="Goeker M."/>
        </authorList>
    </citation>
    <scope>NUCLEOTIDE SEQUENCE [LARGE SCALE GENOMIC DNA]</scope>
    <source>
        <strain evidence="1 2">DSM 27163</strain>
    </source>
</reference>
<proteinExistence type="predicted"/>